<comment type="caution">
    <text evidence="2">The sequence shown here is derived from an EMBL/GenBank/DDBJ whole genome shotgun (WGS) entry which is preliminary data.</text>
</comment>
<proteinExistence type="predicted"/>
<protein>
    <submittedName>
        <fullName evidence="2">Uncharacterized protein</fullName>
    </submittedName>
</protein>
<feature type="chain" id="PRO_5045435649" evidence="1">
    <location>
        <begin position="23"/>
        <end position="91"/>
    </location>
</feature>
<keyword evidence="1" id="KW-0732">Signal</keyword>
<reference evidence="2 3" key="1">
    <citation type="journal article" date="2019" name="Int. J. Syst. Evol. Microbiol.">
        <title>The Global Catalogue of Microorganisms (GCM) 10K type strain sequencing project: providing services to taxonomists for standard genome sequencing and annotation.</title>
        <authorList>
            <consortium name="The Broad Institute Genomics Platform"/>
            <consortium name="The Broad Institute Genome Sequencing Center for Infectious Disease"/>
            <person name="Wu L."/>
            <person name="Ma J."/>
        </authorList>
    </citation>
    <scope>NUCLEOTIDE SEQUENCE [LARGE SCALE GENOMIC DNA]</scope>
    <source>
        <strain evidence="2 3">JCM 14924</strain>
    </source>
</reference>
<feature type="signal peptide" evidence="1">
    <location>
        <begin position="1"/>
        <end position="22"/>
    </location>
</feature>
<dbReference type="EMBL" id="BAAAOQ010000005">
    <property type="protein sequence ID" value="GAA2194372.1"/>
    <property type="molecule type" value="Genomic_DNA"/>
</dbReference>
<sequence>MLKRLAAAVGGLALALGGVVAAAPAANATPQACFYQVLEQHPGADPAVVEHACRTAADGSPESVRACYFELRREYVPAQLALDACRRASQE</sequence>
<evidence type="ECO:0000313" key="3">
    <source>
        <dbReference type="Proteomes" id="UP001501391"/>
    </source>
</evidence>
<evidence type="ECO:0000313" key="2">
    <source>
        <dbReference type="EMBL" id="GAA2194372.1"/>
    </source>
</evidence>
<organism evidence="2 3">
    <name type="scientific">Streptomyces bangladeshensis</name>
    <dbReference type="NCBI Taxonomy" id="295352"/>
    <lineage>
        <taxon>Bacteria</taxon>
        <taxon>Bacillati</taxon>
        <taxon>Actinomycetota</taxon>
        <taxon>Actinomycetes</taxon>
        <taxon>Kitasatosporales</taxon>
        <taxon>Streptomycetaceae</taxon>
        <taxon>Streptomyces</taxon>
    </lineage>
</organism>
<keyword evidence="3" id="KW-1185">Reference proteome</keyword>
<evidence type="ECO:0000256" key="1">
    <source>
        <dbReference type="SAM" id="SignalP"/>
    </source>
</evidence>
<dbReference type="Proteomes" id="UP001501391">
    <property type="component" value="Unassembled WGS sequence"/>
</dbReference>
<dbReference type="RefSeq" id="WP_059247830.1">
    <property type="nucleotide sequence ID" value="NZ_BAAAOQ010000005.1"/>
</dbReference>
<name>A0ABN3BGI2_9ACTN</name>
<accession>A0ABN3BGI2</accession>
<gene>
    <name evidence="2" type="ORF">GCM10009787_20080</name>
</gene>